<organism evidence="2 3">
    <name type="scientific">Tuber borchii</name>
    <name type="common">White truffle</name>
    <dbReference type="NCBI Taxonomy" id="42251"/>
    <lineage>
        <taxon>Eukaryota</taxon>
        <taxon>Fungi</taxon>
        <taxon>Dikarya</taxon>
        <taxon>Ascomycota</taxon>
        <taxon>Pezizomycotina</taxon>
        <taxon>Pezizomycetes</taxon>
        <taxon>Pezizales</taxon>
        <taxon>Tuberaceae</taxon>
        <taxon>Tuber</taxon>
    </lineage>
</organism>
<keyword evidence="3" id="KW-1185">Reference proteome</keyword>
<protein>
    <recommendedName>
        <fullName evidence="4">UBA domain-containing protein</fullName>
    </recommendedName>
</protein>
<feature type="region of interest" description="Disordered" evidence="1">
    <location>
        <begin position="28"/>
        <end position="53"/>
    </location>
</feature>
<comment type="caution">
    <text evidence="2">The sequence shown here is derived from an EMBL/GenBank/DDBJ whole genome shotgun (WGS) entry which is preliminary data.</text>
</comment>
<dbReference type="EMBL" id="NESQ01000111">
    <property type="protein sequence ID" value="PUU78653.1"/>
    <property type="molecule type" value="Genomic_DNA"/>
</dbReference>
<evidence type="ECO:0000313" key="2">
    <source>
        <dbReference type="EMBL" id="PUU78653.1"/>
    </source>
</evidence>
<sequence>MELDAEEIRQLVEKGFTQQNTMTGLLLGKEVRTPQRSSQISTSSSGHSTGEEGTDVDVAWKESIIPAYSEGAVERGSAATEPIMPPPQFLCPLSIRGDPPADDSVVTMNIGESTIKPPTPSNVLHVHSTIPFELSSLLTTVFGKTPDLSDVRKEVASTIFQLLISLQADDLFVARVWSDSAQLKRVTFMSPPSDQGLENITELNSYKIFDADQAALFEPVIHVFLKGELATRMAKEDNLRCLFHILHYPGGLKTECIQVSIMVVLRQIIVDKEAHLSSKQSTIEKTEPPKPETESKPEARSDPTKETEEPAKVTGDKEMVYKPKPVAKVKPLELENPEGVTHFLRSELLAIDAIDNHLPPHAPKEDIASVPMDVQMQQGESRGKSVEVPREKWFSKLENPEFKAEQHPNSFTKVSACKL</sequence>
<feature type="region of interest" description="Disordered" evidence="1">
    <location>
        <begin position="399"/>
        <end position="419"/>
    </location>
</feature>
<dbReference type="STRING" id="42251.A0A2T6ZT64"/>
<feature type="compositionally biased region" description="Low complexity" evidence="1">
    <location>
        <begin position="37"/>
        <end position="48"/>
    </location>
</feature>
<name>A0A2T6ZT64_TUBBO</name>
<gene>
    <name evidence="2" type="ORF">B9Z19DRAFT_1126363</name>
</gene>
<evidence type="ECO:0008006" key="4">
    <source>
        <dbReference type="Google" id="ProtNLM"/>
    </source>
</evidence>
<evidence type="ECO:0000256" key="1">
    <source>
        <dbReference type="SAM" id="MobiDB-lite"/>
    </source>
</evidence>
<proteinExistence type="predicted"/>
<feature type="region of interest" description="Disordered" evidence="1">
    <location>
        <begin position="277"/>
        <end position="315"/>
    </location>
</feature>
<dbReference type="AlphaFoldDB" id="A0A2T6ZT64"/>
<accession>A0A2T6ZT64</accession>
<dbReference type="Proteomes" id="UP000244722">
    <property type="component" value="Unassembled WGS sequence"/>
</dbReference>
<reference evidence="2 3" key="1">
    <citation type="submission" date="2017-04" db="EMBL/GenBank/DDBJ databases">
        <title>Draft genome sequence of Tuber borchii Vittad., a whitish edible truffle.</title>
        <authorList>
            <consortium name="DOE Joint Genome Institute"/>
            <person name="Murat C."/>
            <person name="Kuo A."/>
            <person name="Barry K.W."/>
            <person name="Clum A."/>
            <person name="Dockter R.B."/>
            <person name="Fauchery L."/>
            <person name="Iotti M."/>
            <person name="Kohler A."/>
            <person name="Labutti K."/>
            <person name="Lindquist E.A."/>
            <person name="Lipzen A."/>
            <person name="Ohm R.A."/>
            <person name="Wang M."/>
            <person name="Grigoriev I.V."/>
            <person name="Zambonelli A."/>
            <person name="Martin F.M."/>
        </authorList>
    </citation>
    <scope>NUCLEOTIDE SEQUENCE [LARGE SCALE GENOMIC DNA]</scope>
    <source>
        <strain evidence="2 3">Tbo3840</strain>
    </source>
</reference>
<evidence type="ECO:0000313" key="3">
    <source>
        <dbReference type="Proteomes" id="UP000244722"/>
    </source>
</evidence>